<sequence length="427" mass="46045">MEGAEQPFRPRGTTVPRPVPETRSIAGALEQTLSGSPAEPSRTRTLISESWRRALSRGVNPDHARPAAGRLAEIERRREGSGLLDVMPVLRETLLPSYDPQAHIMLVCDPDGVVLWREGSRPVIRKADSTDLVQGMQWREHEVGTNGLGLSLVARKPVLVHHSEHFARSLHWWSCAAAPVQDPRSGRLLGVVDLSGPHQTMGPTALALVAAAAKVAEGELRQRHWATVNRLRATASPLLARLPGQALAVDPHGWVAAAVGLAPPERVALPKDAAAGTVWLPALGMCALEPLPGGWLVQPQAREGPPAPGRVVLDLRRAAAPAVTVYGASGDWSRELSPRHAELLYVLAVRPEGLTAAQLAAQLFADPTRTVTVRAELSRLRRTFGTVVDTRPYRFSDGVQVELVLPERPDDLLPHSVAPVVLAARRG</sequence>
<feature type="region of interest" description="Disordered" evidence="1">
    <location>
        <begin position="1"/>
        <end position="20"/>
    </location>
</feature>
<dbReference type="Proteomes" id="UP000466345">
    <property type="component" value="Unassembled WGS sequence"/>
</dbReference>
<name>A0A7K0CS05_9ACTN</name>
<dbReference type="AlphaFoldDB" id="A0A7K0CS05"/>
<evidence type="ECO:0000256" key="1">
    <source>
        <dbReference type="SAM" id="MobiDB-lite"/>
    </source>
</evidence>
<accession>A0A7K0CS05</accession>
<protein>
    <recommendedName>
        <fullName evidence="2">GAF domain-containing protein</fullName>
    </recommendedName>
</protein>
<dbReference type="InterPro" id="IPR003018">
    <property type="entry name" value="GAF"/>
</dbReference>
<dbReference type="Pfam" id="PF01590">
    <property type="entry name" value="GAF"/>
    <property type="match status" value="1"/>
</dbReference>
<proteinExistence type="predicted"/>
<reference evidence="3 4" key="1">
    <citation type="submission" date="2019-10" db="EMBL/GenBank/DDBJ databases">
        <title>Streptomyces smaragdinus sp. nov. and Streptomyces fabii sp. nov., isolated from the gut of fungus growing-termite Macrotermes natalensis.</title>
        <authorList>
            <person name="Schwitalla J."/>
            <person name="Benndorf R."/>
            <person name="Martin K."/>
            <person name="De Beer W."/>
            <person name="Kaster A.-K."/>
            <person name="Vollmers J."/>
            <person name="Poulsen M."/>
            <person name="Beemelmanns C."/>
        </authorList>
    </citation>
    <scope>NUCLEOTIDE SEQUENCE [LARGE SCALE GENOMIC DNA]</scope>
    <source>
        <strain evidence="3 4">RB5</strain>
    </source>
</reference>
<dbReference type="OrthoDB" id="3928741at2"/>
<evidence type="ECO:0000259" key="2">
    <source>
        <dbReference type="Pfam" id="PF01590"/>
    </source>
</evidence>
<gene>
    <name evidence="3" type="ORF">SRB5_56960</name>
</gene>
<dbReference type="InterPro" id="IPR029016">
    <property type="entry name" value="GAF-like_dom_sf"/>
</dbReference>
<evidence type="ECO:0000313" key="4">
    <source>
        <dbReference type="Proteomes" id="UP000466345"/>
    </source>
</evidence>
<organism evidence="3 4">
    <name type="scientific">Streptomyces smaragdinus</name>
    <dbReference type="NCBI Taxonomy" id="2585196"/>
    <lineage>
        <taxon>Bacteria</taxon>
        <taxon>Bacillati</taxon>
        <taxon>Actinomycetota</taxon>
        <taxon>Actinomycetes</taxon>
        <taxon>Kitasatosporales</taxon>
        <taxon>Streptomycetaceae</taxon>
        <taxon>Streptomyces</taxon>
    </lineage>
</organism>
<comment type="caution">
    <text evidence="3">The sequence shown here is derived from an EMBL/GenBank/DDBJ whole genome shotgun (WGS) entry which is preliminary data.</text>
</comment>
<feature type="domain" description="GAF" evidence="2">
    <location>
        <begin position="108"/>
        <end position="217"/>
    </location>
</feature>
<dbReference type="EMBL" id="WEGJ01000034">
    <property type="protein sequence ID" value="MQY15514.1"/>
    <property type="molecule type" value="Genomic_DNA"/>
</dbReference>
<evidence type="ECO:0000313" key="3">
    <source>
        <dbReference type="EMBL" id="MQY15514.1"/>
    </source>
</evidence>
<keyword evidence="4" id="KW-1185">Reference proteome</keyword>
<dbReference type="Gene3D" id="3.30.450.40">
    <property type="match status" value="1"/>
</dbReference>